<dbReference type="CDD" id="cd07377">
    <property type="entry name" value="WHTH_GntR"/>
    <property type="match status" value="1"/>
</dbReference>
<keyword evidence="1" id="KW-0805">Transcription regulation</keyword>
<sequence length="229" mass="24693">MASNRMTATSRKAAVSSSDNVASQLREAIMKGDLSPNERLIEVDLAEMFGTNRANVRTALAKIEQEGLVVRELNRGARVRSVSGAEALEIAEIRSLVEVMVAKHAAAKCTPDDKAILQDIGARMKQAFATEDFLKMSGLNEQLHQEIQRIAGHGTATGILQGLKSKVVRKQYRAIFVPGRAERSLAEHSRVIAAISANDPEAAGAAMTEHMENVAQALKTSISFSLGSR</sequence>
<dbReference type="GO" id="GO:0003677">
    <property type="term" value="F:DNA binding"/>
    <property type="evidence" value="ECO:0007669"/>
    <property type="project" value="UniProtKB-KW"/>
</dbReference>
<keyword evidence="2" id="KW-0238">DNA-binding</keyword>
<dbReference type="SUPFAM" id="SSF46785">
    <property type="entry name" value="Winged helix' DNA-binding domain"/>
    <property type="match status" value="1"/>
</dbReference>
<accession>A0A6S6QTE4</accession>
<evidence type="ECO:0000256" key="1">
    <source>
        <dbReference type="ARBA" id="ARBA00023015"/>
    </source>
</evidence>
<name>A0A6S6QTE4_9HYPH</name>
<protein>
    <recommendedName>
        <fullName evidence="4">HTH gntR-type domain-containing protein</fullName>
    </recommendedName>
</protein>
<feature type="domain" description="HTH gntR-type" evidence="4">
    <location>
        <begin position="15"/>
        <end position="82"/>
    </location>
</feature>
<keyword evidence="6" id="KW-1185">Reference proteome</keyword>
<evidence type="ECO:0000259" key="4">
    <source>
        <dbReference type="PROSITE" id="PS50949"/>
    </source>
</evidence>
<dbReference type="Gene3D" id="1.10.10.10">
    <property type="entry name" value="Winged helix-like DNA-binding domain superfamily/Winged helix DNA-binding domain"/>
    <property type="match status" value="1"/>
</dbReference>
<dbReference type="SMART" id="SM00345">
    <property type="entry name" value="HTH_GNTR"/>
    <property type="match status" value="1"/>
</dbReference>
<dbReference type="SMART" id="SM00895">
    <property type="entry name" value="FCD"/>
    <property type="match status" value="1"/>
</dbReference>
<evidence type="ECO:0000313" key="6">
    <source>
        <dbReference type="Proteomes" id="UP000515317"/>
    </source>
</evidence>
<reference evidence="5 6" key="1">
    <citation type="submission" date="2020-08" db="EMBL/GenBank/DDBJ databases">
        <title>Genome sequence of Rhizobiales bacterium strain IZ6.</title>
        <authorList>
            <person name="Nakai R."/>
            <person name="Naganuma T."/>
        </authorList>
    </citation>
    <scope>NUCLEOTIDE SEQUENCE [LARGE SCALE GENOMIC DNA]</scope>
    <source>
        <strain evidence="5 6">IZ6</strain>
    </source>
</reference>
<dbReference type="AlphaFoldDB" id="A0A6S6QTE4"/>
<evidence type="ECO:0000313" key="5">
    <source>
        <dbReference type="EMBL" id="BCJ90542.1"/>
    </source>
</evidence>
<dbReference type="GO" id="GO:0003700">
    <property type="term" value="F:DNA-binding transcription factor activity"/>
    <property type="evidence" value="ECO:0007669"/>
    <property type="project" value="InterPro"/>
</dbReference>
<dbReference type="InterPro" id="IPR036388">
    <property type="entry name" value="WH-like_DNA-bd_sf"/>
</dbReference>
<keyword evidence="3" id="KW-0804">Transcription</keyword>
<dbReference type="InterPro" id="IPR036390">
    <property type="entry name" value="WH_DNA-bd_sf"/>
</dbReference>
<dbReference type="Pfam" id="PF00392">
    <property type="entry name" value="GntR"/>
    <property type="match status" value="1"/>
</dbReference>
<dbReference type="KEGG" id="tso:IZ6_12770"/>
<dbReference type="EMBL" id="AP023361">
    <property type="protein sequence ID" value="BCJ90542.1"/>
    <property type="molecule type" value="Genomic_DNA"/>
</dbReference>
<dbReference type="Proteomes" id="UP000515317">
    <property type="component" value="Chromosome"/>
</dbReference>
<gene>
    <name evidence="5" type="ORF">IZ6_12770</name>
</gene>
<organism evidence="5 6">
    <name type="scientific">Terrihabitans soli</name>
    <dbReference type="NCBI Taxonomy" id="708113"/>
    <lineage>
        <taxon>Bacteria</taxon>
        <taxon>Pseudomonadati</taxon>
        <taxon>Pseudomonadota</taxon>
        <taxon>Alphaproteobacteria</taxon>
        <taxon>Hyphomicrobiales</taxon>
        <taxon>Terrihabitans</taxon>
    </lineage>
</organism>
<dbReference type="InterPro" id="IPR011711">
    <property type="entry name" value="GntR_C"/>
</dbReference>
<dbReference type="InterPro" id="IPR008920">
    <property type="entry name" value="TF_FadR/GntR_C"/>
</dbReference>
<dbReference type="Gene3D" id="1.20.120.530">
    <property type="entry name" value="GntR ligand-binding domain-like"/>
    <property type="match status" value="1"/>
</dbReference>
<dbReference type="PANTHER" id="PTHR43537">
    <property type="entry name" value="TRANSCRIPTIONAL REGULATOR, GNTR FAMILY"/>
    <property type="match status" value="1"/>
</dbReference>
<evidence type="ECO:0000256" key="3">
    <source>
        <dbReference type="ARBA" id="ARBA00023163"/>
    </source>
</evidence>
<dbReference type="PANTHER" id="PTHR43537:SF24">
    <property type="entry name" value="GLUCONATE OPERON TRANSCRIPTIONAL REPRESSOR"/>
    <property type="match status" value="1"/>
</dbReference>
<dbReference type="PROSITE" id="PS50949">
    <property type="entry name" value="HTH_GNTR"/>
    <property type="match status" value="1"/>
</dbReference>
<dbReference type="Pfam" id="PF07729">
    <property type="entry name" value="FCD"/>
    <property type="match status" value="1"/>
</dbReference>
<proteinExistence type="predicted"/>
<evidence type="ECO:0000256" key="2">
    <source>
        <dbReference type="ARBA" id="ARBA00023125"/>
    </source>
</evidence>
<dbReference type="SUPFAM" id="SSF48008">
    <property type="entry name" value="GntR ligand-binding domain-like"/>
    <property type="match status" value="1"/>
</dbReference>
<dbReference type="InterPro" id="IPR000524">
    <property type="entry name" value="Tscrpt_reg_HTH_GntR"/>
</dbReference>